<accession>A0A4P8XV13</accession>
<dbReference type="KEGG" id="palo:E6C60_3994"/>
<evidence type="ECO:0000313" key="2">
    <source>
        <dbReference type="EMBL" id="QCT04699.1"/>
    </source>
</evidence>
<reference evidence="2 3" key="1">
    <citation type="submission" date="2019-05" db="EMBL/GenBank/DDBJ databases">
        <authorList>
            <person name="Chen C."/>
        </authorList>
    </citation>
    <scope>NUCLEOTIDE SEQUENCE [LARGE SCALE GENOMIC DNA]</scope>
    <source>
        <strain evidence="2 3">HB172198</strain>
    </source>
</reference>
<evidence type="ECO:0000256" key="1">
    <source>
        <dbReference type="SAM" id="MobiDB-lite"/>
    </source>
</evidence>
<sequence length="83" mass="9093">MRRCGGCEANEREKPNSMRRCGGSGANECEKPTSMRRCAGSGANEREKPNSLRPSPATRSAVLRPTQPAPLRALFLFEQGNMQ</sequence>
<protein>
    <submittedName>
        <fullName evidence="2">Uncharacterized protein</fullName>
    </submittedName>
</protein>
<gene>
    <name evidence="2" type="ORF">E6C60_3994</name>
</gene>
<dbReference type="Proteomes" id="UP000300879">
    <property type="component" value="Chromosome"/>
</dbReference>
<evidence type="ECO:0000313" key="3">
    <source>
        <dbReference type="Proteomes" id="UP000300879"/>
    </source>
</evidence>
<keyword evidence="3" id="KW-1185">Reference proteome</keyword>
<dbReference type="AlphaFoldDB" id="A0A4P8XV13"/>
<feature type="region of interest" description="Disordered" evidence="1">
    <location>
        <begin position="1"/>
        <end position="69"/>
    </location>
</feature>
<dbReference type="EMBL" id="CP040396">
    <property type="protein sequence ID" value="QCT04699.1"/>
    <property type="molecule type" value="Genomic_DNA"/>
</dbReference>
<organism evidence="2 3">
    <name type="scientific">Paenibacillus algicola</name>
    <dbReference type="NCBI Taxonomy" id="2565926"/>
    <lineage>
        <taxon>Bacteria</taxon>
        <taxon>Bacillati</taxon>
        <taxon>Bacillota</taxon>
        <taxon>Bacilli</taxon>
        <taxon>Bacillales</taxon>
        <taxon>Paenibacillaceae</taxon>
        <taxon>Paenibacillus</taxon>
    </lineage>
</organism>
<name>A0A4P8XV13_9BACL</name>
<proteinExistence type="predicted"/>